<dbReference type="Proteomes" id="UP000318741">
    <property type="component" value="Chromosome"/>
</dbReference>
<reference evidence="7 8" key="1">
    <citation type="submission" date="2019-02" db="EMBL/GenBank/DDBJ databases">
        <title>Deep-cultivation of Planctomycetes and their phenomic and genomic characterization uncovers novel biology.</title>
        <authorList>
            <person name="Wiegand S."/>
            <person name="Jogler M."/>
            <person name="Boedeker C."/>
            <person name="Pinto D."/>
            <person name="Vollmers J."/>
            <person name="Rivas-Marin E."/>
            <person name="Kohn T."/>
            <person name="Peeters S.H."/>
            <person name="Heuer A."/>
            <person name="Rast P."/>
            <person name="Oberbeckmann S."/>
            <person name="Bunk B."/>
            <person name="Jeske O."/>
            <person name="Meyerdierks A."/>
            <person name="Storesund J.E."/>
            <person name="Kallscheuer N."/>
            <person name="Luecker S."/>
            <person name="Lage O.M."/>
            <person name="Pohl T."/>
            <person name="Merkel B.J."/>
            <person name="Hornburger P."/>
            <person name="Mueller R.-W."/>
            <person name="Bruemmer F."/>
            <person name="Labrenz M."/>
            <person name="Spormann A.M."/>
            <person name="Op den Camp H."/>
            <person name="Overmann J."/>
            <person name="Amann R."/>
            <person name="Jetten M.S.M."/>
            <person name="Mascher T."/>
            <person name="Medema M.H."/>
            <person name="Devos D.P."/>
            <person name="Kaster A.-K."/>
            <person name="Ovreas L."/>
            <person name="Rohde M."/>
            <person name="Galperin M.Y."/>
            <person name="Jogler C."/>
        </authorList>
    </citation>
    <scope>NUCLEOTIDE SEQUENCE [LARGE SCALE GENOMIC DNA]</scope>
    <source>
        <strain evidence="7 8">CA12</strain>
    </source>
</reference>
<keyword evidence="5" id="KW-1003">Cell membrane</keyword>
<dbReference type="AlphaFoldDB" id="A0A517PE85"/>
<evidence type="ECO:0000259" key="6">
    <source>
        <dbReference type="PROSITE" id="PS51012"/>
    </source>
</evidence>
<gene>
    <name evidence="7" type="ORF">CA12_38210</name>
</gene>
<keyword evidence="5" id="KW-0813">Transport</keyword>
<dbReference type="PANTHER" id="PTHR43229">
    <property type="entry name" value="NODULATION PROTEIN J"/>
    <property type="match status" value="1"/>
</dbReference>
<keyword evidence="3 5" id="KW-1133">Transmembrane helix</keyword>
<comment type="subcellular location">
    <subcellularLocation>
        <location evidence="5">Cell membrane</location>
        <topology evidence="5">Multi-pass membrane protein</topology>
    </subcellularLocation>
    <subcellularLocation>
        <location evidence="1">Membrane</location>
        <topology evidence="1">Multi-pass membrane protein</topology>
    </subcellularLocation>
</comment>
<feature type="transmembrane region" description="Helical" evidence="5">
    <location>
        <begin position="86"/>
        <end position="108"/>
    </location>
</feature>
<dbReference type="InterPro" id="IPR013525">
    <property type="entry name" value="ABC2_TM"/>
</dbReference>
<evidence type="ECO:0000256" key="1">
    <source>
        <dbReference type="ARBA" id="ARBA00004141"/>
    </source>
</evidence>
<dbReference type="KEGG" id="acaf:CA12_38210"/>
<dbReference type="GO" id="GO:0140359">
    <property type="term" value="F:ABC-type transporter activity"/>
    <property type="evidence" value="ECO:0007669"/>
    <property type="project" value="InterPro"/>
</dbReference>
<feature type="transmembrane region" description="Helical" evidence="5">
    <location>
        <begin position="266"/>
        <end position="287"/>
    </location>
</feature>
<organism evidence="7 8">
    <name type="scientific">Alienimonas californiensis</name>
    <dbReference type="NCBI Taxonomy" id="2527989"/>
    <lineage>
        <taxon>Bacteria</taxon>
        <taxon>Pseudomonadati</taxon>
        <taxon>Planctomycetota</taxon>
        <taxon>Planctomycetia</taxon>
        <taxon>Planctomycetales</taxon>
        <taxon>Planctomycetaceae</taxon>
        <taxon>Alienimonas</taxon>
    </lineage>
</organism>
<feature type="transmembrane region" description="Helical" evidence="5">
    <location>
        <begin position="172"/>
        <end position="192"/>
    </location>
</feature>
<dbReference type="RefSeq" id="WP_145360643.1">
    <property type="nucleotide sequence ID" value="NZ_CP036265.1"/>
</dbReference>
<keyword evidence="4 5" id="KW-0472">Membrane</keyword>
<dbReference type="GO" id="GO:0043190">
    <property type="term" value="C:ATP-binding cassette (ABC) transporter complex"/>
    <property type="evidence" value="ECO:0007669"/>
    <property type="project" value="InterPro"/>
</dbReference>
<proteinExistence type="inferred from homology"/>
<dbReference type="InterPro" id="IPR000412">
    <property type="entry name" value="ABC_2_transport"/>
</dbReference>
<evidence type="ECO:0000256" key="4">
    <source>
        <dbReference type="ARBA" id="ARBA00023136"/>
    </source>
</evidence>
<dbReference type="PROSITE" id="PS51012">
    <property type="entry name" value="ABC_TM2"/>
    <property type="match status" value="1"/>
</dbReference>
<evidence type="ECO:0000313" key="8">
    <source>
        <dbReference type="Proteomes" id="UP000318741"/>
    </source>
</evidence>
<evidence type="ECO:0000313" key="7">
    <source>
        <dbReference type="EMBL" id="QDT17690.1"/>
    </source>
</evidence>
<keyword evidence="2 5" id="KW-0812">Transmembrane</keyword>
<evidence type="ECO:0000256" key="2">
    <source>
        <dbReference type="ARBA" id="ARBA00022692"/>
    </source>
</evidence>
<dbReference type="InterPro" id="IPR051784">
    <property type="entry name" value="Nod_factor_ABC_transporter"/>
</dbReference>
<dbReference type="EMBL" id="CP036265">
    <property type="protein sequence ID" value="QDT17690.1"/>
    <property type="molecule type" value="Genomic_DNA"/>
</dbReference>
<keyword evidence="8" id="KW-1185">Reference proteome</keyword>
<accession>A0A517PE85</accession>
<dbReference type="PANTHER" id="PTHR43229:SF2">
    <property type="entry name" value="NODULATION PROTEIN J"/>
    <property type="match status" value="1"/>
</dbReference>
<dbReference type="InterPro" id="IPR047817">
    <property type="entry name" value="ABC2_TM_bact-type"/>
</dbReference>
<sequence>MSAALAEAPAAVAAPAARRAAPTPSVMLAAFSLAQRELVRFFRQRTRVVGALVQPVLFWVVLGAGMRSAFDAPAYADGLEMSYQAYFLPGVAAMIVLFTAIFATISVIEDRREGFLQGVLVAPVPRAGIVLGKVFGGAAIAFLQAGLFVSLAPLLNLVGLAPGVEYGFTASSVLLTAGWIALLSVGLTALGYCMAWPLDSTQGFHALMSVVLLPMWLLSGAAFPADDGWLKWVVAANPLTYGVAGLRRAMTPAIADVPATLTLPGAGVGALVFGGFTLVCLIAAVLMTRRRHPREAR</sequence>
<protein>
    <recommendedName>
        <fullName evidence="5">Transport permease protein</fullName>
    </recommendedName>
</protein>
<feature type="transmembrane region" description="Helical" evidence="5">
    <location>
        <begin position="129"/>
        <end position="152"/>
    </location>
</feature>
<evidence type="ECO:0000256" key="3">
    <source>
        <dbReference type="ARBA" id="ARBA00022989"/>
    </source>
</evidence>
<dbReference type="OrthoDB" id="9788252at2"/>
<dbReference type="PIRSF" id="PIRSF006648">
    <property type="entry name" value="DrrB"/>
    <property type="match status" value="1"/>
</dbReference>
<feature type="transmembrane region" description="Helical" evidence="5">
    <location>
        <begin position="48"/>
        <end position="66"/>
    </location>
</feature>
<comment type="similarity">
    <text evidence="5">Belongs to the ABC-2 integral membrane protein family.</text>
</comment>
<feature type="domain" description="ABC transmembrane type-2" evidence="6">
    <location>
        <begin position="46"/>
        <end position="291"/>
    </location>
</feature>
<name>A0A517PE85_9PLAN</name>
<dbReference type="Pfam" id="PF01061">
    <property type="entry name" value="ABC2_membrane"/>
    <property type="match status" value="1"/>
</dbReference>
<feature type="transmembrane region" description="Helical" evidence="5">
    <location>
        <begin position="204"/>
        <end position="223"/>
    </location>
</feature>
<evidence type="ECO:0000256" key="5">
    <source>
        <dbReference type="RuleBase" id="RU361157"/>
    </source>
</evidence>